<sequence length="219" mass="26020">MTSNFFDANYATIEFKVSRLIDTIKDHPERRLKARKDFYIKYGFSKKSNYGFGKSEIDFLEWEIKRGVLDKKYNNHWWYNTNLKYIYLSTLASYYYENGQTDTSNLIPVQKWIDYFNAPSAITWYRAHNSTILFACDTYSSLIDKEPYHEQVFIQEVINRVLYMEKVVEGKCKYLGFIGRFIADPKFSVVDKLTKVKQLYPTAYPLHQSKLNFSITNLI</sequence>
<reference evidence="1 2" key="1">
    <citation type="submission" date="2020-04" db="EMBL/GenBank/DDBJ databases">
        <title>Flammeovirga sp. SR4, a novel species isolated from seawater.</title>
        <authorList>
            <person name="Wang X."/>
        </authorList>
    </citation>
    <scope>NUCLEOTIDE SEQUENCE [LARGE SCALE GENOMIC DNA]</scope>
    <source>
        <strain evidence="1 2">SR4</strain>
    </source>
</reference>
<evidence type="ECO:0000313" key="1">
    <source>
        <dbReference type="EMBL" id="NLR94287.1"/>
    </source>
</evidence>
<organism evidence="1 2">
    <name type="scientific">Flammeovirga agarivorans</name>
    <dbReference type="NCBI Taxonomy" id="2726742"/>
    <lineage>
        <taxon>Bacteria</taxon>
        <taxon>Pseudomonadati</taxon>
        <taxon>Bacteroidota</taxon>
        <taxon>Cytophagia</taxon>
        <taxon>Cytophagales</taxon>
        <taxon>Flammeovirgaceae</taxon>
        <taxon>Flammeovirga</taxon>
    </lineage>
</organism>
<dbReference type="EMBL" id="JABAIL010000011">
    <property type="protein sequence ID" value="NLR94287.1"/>
    <property type="molecule type" value="Genomic_DNA"/>
</dbReference>
<dbReference type="AlphaFoldDB" id="A0A7X8SQ27"/>
<dbReference type="RefSeq" id="WP_168885000.1">
    <property type="nucleotide sequence ID" value="NZ_JABAIL010000011.1"/>
</dbReference>
<name>A0A7X8SQ27_9BACT</name>
<keyword evidence="2" id="KW-1185">Reference proteome</keyword>
<comment type="caution">
    <text evidence="1">The sequence shown here is derived from an EMBL/GenBank/DDBJ whole genome shotgun (WGS) entry which is preliminary data.</text>
</comment>
<proteinExistence type="predicted"/>
<protein>
    <submittedName>
        <fullName evidence="1">Uncharacterized protein</fullName>
    </submittedName>
</protein>
<dbReference type="Proteomes" id="UP000585050">
    <property type="component" value="Unassembled WGS sequence"/>
</dbReference>
<gene>
    <name evidence="1" type="ORF">HGP29_23995</name>
</gene>
<evidence type="ECO:0000313" key="2">
    <source>
        <dbReference type="Proteomes" id="UP000585050"/>
    </source>
</evidence>
<accession>A0A7X8SQ27</accession>